<comment type="subunit">
    <text evidence="2">Complex I is composed of 45 different subunits.</text>
</comment>
<keyword evidence="2" id="KW-0679">Respiratory chain</keyword>
<evidence type="ECO:0000256" key="2">
    <source>
        <dbReference type="RuleBase" id="RU363103"/>
    </source>
</evidence>
<comment type="function">
    <text evidence="2">Accessory subunit of the mitochondrial membrane respiratory chain NADH dehydrogenase (Complex I), that is believed not to be involved in catalysis. Complex I functions in the transfer of electrons from NADH to the respiratory chain. The immediate electron acceptor for the enzyme is believed to be ubiquinone.</text>
</comment>
<reference evidence="3 4" key="1">
    <citation type="submission" date="2017-07" db="EMBL/GenBank/DDBJ databases">
        <authorList>
            <person name="Talla V."/>
            <person name="Backstrom N."/>
        </authorList>
    </citation>
    <scope>NUCLEOTIDE SEQUENCE [LARGE SCALE GENOMIC DNA]</scope>
</reference>
<protein>
    <recommendedName>
        <fullName evidence="2">NADH dehydrogenase [ubiquinone] 1 alpha subcomplex subunit 12</fullName>
    </recommendedName>
</protein>
<organism evidence="3 4">
    <name type="scientific">Leptidea sinapis</name>
    <dbReference type="NCBI Taxonomy" id="189913"/>
    <lineage>
        <taxon>Eukaryota</taxon>
        <taxon>Metazoa</taxon>
        <taxon>Ecdysozoa</taxon>
        <taxon>Arthropoda</taxon>
        <taxon>Hexapoda</taxon>
        <taxon>Insecta</taxon>
        <taxon>Pterygota</taxon>
        <taxon>Neoptera</taxon>
        <taxon>Endopterygota</taxon>
        <taxon>Lepidoptera</taxon>
        <taxon>Glossata</taxon>
        <taxon>Ditrysia</taxon>
        <taxon>Papilionoidea</taxon>
        <taxon>Pieridae</taxon>
        <taxon>Dismorphiinae</taxon>
        <taxon>Leptidea</taxon>
    </lineage>
</organism>
<gene>
    <name evidence="3" type="ORF">LSINAPIS_LOCUS4129</name>
</gene>
<name>A0A5E4Q1Y5_9NEOP</name>
<dbReference type="GO" id="GO:0005743">
    <property type="term" value="C:mitochondrial inner membrane"/>
    <property type="evidence" value="ECO:0007669"/>
    <property type="project" value="UniProtKB-SubCell"/>
</dbReference>
<dbReference type="InterPro" id="IPR007763">
    <property type="entry name" value="NDUFA12"/>
</dbReference>
<keyword evidence="2" id="KW-0496">Mitochondrion</keyword>
<dbReference type="OrthoDB" id="274641at2759"/>
<keyword evidence="2" id="KW-0249">Electron transport</keyword>
<dbReference type="AlphaFoldDB" id="A0A5E4Q1Y5"/>
<accession>A0A5E4Q1Y5</accession>
<keyword evidence="4" id="KW-1185">Reference proteome</keyword>
<keyword evidence="2" id="KW-0472">Membrane</keyword>
<dbReference type="EMBL" id="FZQP02001059">
    <property type="protein sequence ID" value="VVC91459.1"/>
    <property type="molecule type" value="Genomic_DNA"/>
</dbReference>
<dbReference type="Proteomes" id="UP000324832">
    <property type="component" value="Unassembled WGS sequence"/>
</dbReference>
<keyword evidence="2" id="KW-0999">Mitochondrion inner membrane</keyword>
<sequence>MARHPIHKAVNSPSPDTQIAIYYKKNSQWINNQLFLVFAYKMSNIAKYLALDKVANFFNIIKQNGGIRGSLFKLYRQDELKDGQLVGEDNYGNKYFENPRYFYGRNRWVEYSDKFYMNYDGSQVPAEWFGWLHYKTDLPPHLDPNRPKYKWMLDWNENLSGTTGQYTPYSTTRPKIEAWQPKPKSSV</sequence>
<evidence type="ECO:0000313" key="3">
    <source>
        <dbReference type="EMBL" id="VVC91459.1"/>
    </source>
</evidence>
<comment type="subcellular location">
    <subcellularLocation>
        <location evidence="2">Mitochondrion inner membrane</location>
        <topology evidence="2">Peripheral membrane protein</topology>
        <orientation evidence="2">Matrix side</orientation>
    </subcellularLocation>
</comment>
<keyword evidence="2" id="KW-0813">Transport</keyword>
<proteinExistence type="inferred from homology"/>
<dbReference type="Pfam" id="PF05071">
    <property type="entry name" value="NDUFA12"/>
    <property type="match status" value="1"/>
</dbReference>
<evidence type="ECO:0000256" key="1">
    <source>
        <dbReference type="ARBA" id="ARBA00007355"/>
    </source>
</evidence>
<dbReference type="GO" id="GO:0006979">
    <property type="term" value="P:response to oxidative stress"/>
    <property type="evidence" value="ECO:0007669"/>
    <property type="project" value="TreeGrafter"/>
</dbReference>
<dbReference type="PANTHER" id="PTHR12910:SF2">
    <property type="entry name" value="NADH DEHYDROGENASE [UBIQUINONE] 1 ALPHA SUBCOMPLEX SUBUNIT 12"/>
    <property type="match status" value="1"/>
</dbReference>
<comment type="similarity">
    <text evidence="1 2">Belongs to the complex I NDUFA12 subunit family.</text>
</comment>
<evidence type="ECO:0000313" key="4">
    <source>
        <dbReference type="Proteomes" id="UP000324832"/>
    </source>
</evidence>
<dbReference type="PANTHER" id="PTHR12910">
    <property type="entry name" value="NADH-UBIQUINONE OXIDOREDUCTASE SUBUNIT B17.2"/>
    <property type="match status" value="1"/>
</dbReference>
<dbReference type="GO" id="GO:0045271">
    <property type="term" value="C:respiratory chain complex I"/>
    <property type="evidence" value="ECO:0007669"/>
    <property type="project" value="InterPro"/>
</dbReference>